<accession>A0ABV2QDG5</accession>
<dbReference type="GO" id="GO:0032259">
    <property type="term" value="P:methylation"/>
    <property type="evidence" value="ECO:0007669"/>
    <property type="project" value="UniProtKB-KW"/>
</dbReference>
<organism evidence="1 2">
    <name type="scientific">Ottowia thiooxydans</name>
    <dbReference type="NCBI Taxonomy" id="219182"/>
    <lineage>
        <taxon>Bacteria</taxon>
        <taxon>Pseudomonadati</taxon>
        <taxon>Pseudomonadota</taxon>
        <taxon>Betaproteobacteria</taxon>
        <taxon>Burkholderiales</taxon>
        <taxon>Comamonadaceae</taxon>
        <taxon>Ottowia</taxon>
    </lineage>
</organism>
<dbReference type="InterPro" id="IPR029063">
    <property type="entry name" value="SAM-dependent_MTases_sf"/>
</dbReference>
<dbReference type="InterPro" id="IPR011990">
    <property type="entry name" value="TPR-like_helical_dom_sf"/>
</dbReference>
<keyword evidence="2" id="KW-1185">Reference proteome</keyword>
<dbReference type="Gene3D" id="3.40.50.150">
    <property type="entry name" value="Vaccinia Virus protein VP39"/>
    <property type="match status" value="1"/>
</dbReference>
<comment type="caution">
    <text evidence="1">The sequence shown here is derived from an EMBL/GenBank/DDBJ whole genome shotgun (WGS) entry which is preliminary data.</text>
</comment>
<dbReference type="CDD" id="cd02440">
    <property type="entry name" value="AdoMet_MTases"/>
    <property type="match status" value="1"/>
</dbReference>
<dbReference type="Pfam" id="PF13489">
    <property type="entry name" value="Methyltransf_23"/>
    <property type="match status" value="1"/>
</dbReference>
<protein>
    <submittedName>
        <fullName evidence="1">TPR repeat methyltransferase</fullName>
    </submittedName>
</protein>
<dbReference type="PANTHER" id="PTHR43861:SF1">
    <property type="entry name" value="TRANS-ACONITATE 2-METHYLTRANSFERASE"/>
    <property type="match status" value="1"/>
</dbReference>
<evidence type="ECO:0000313" key="1">
    <source>
        <dbReference type="EMBL" id="MET4579079.1"/>
    </source>
</evidence>
<sequence length="442" mass="48562">MSKYTISNDVLTQELQRIGSLIATRQLPQAAQALNDARKRFGADSRIFLLASRLAEQAGNPDGALQAARQALTAAPGWQVAEMELAMLLLRQGKPADALVHARRGVSFAPDDLSVVSRAAGIAIQANDLPTTVAWLRKLVELKPDDYDYRSLLAKQLLAADEAEEAMNMYNELVQEQPWDTETLSGRARAALALGQLAQAKQDAEALVQLEPSNSSHQHVLALARGEQPTTLPEDEIKARFDSAASTFDQTLWRELQYRVPQKAADILLQAHPDRKFNLLDLGCGTGLVGLCVGRIDGYIIGVDLSEEMIRKAAQHGVYERFHTVNVLDALRNTPTDHYEAITCCDVLVYVGDLSEVIPNALRILKPGGHFIFSCESASEDEEDLVLRPTSRFAHKASAVRKWCESAGFEDIQIELLPQLRLEAGEPLPGFLVTARKSQSAH</sequence>
<gene>
    <name evidence="1" type="ORF">ABIE13_004202</name>
</gene>
<keyword evidence="1" id="KW-0808">Transferase</keyword>
<dbReference type="Pfam" id="PF13429">
    <property type="entry name" value="TPR_15"/>
    <property type="match status" value="1"/>
</dbReference>
<dbReference type="SUPFAM" id="SSF48452">
    <property type="entry name" value="TPR-like"/>
    <property type="match status" value="1"/>
</dbReference>
<keyword evidence="1" id="KW-0489">Methyltransferase</keyword>
<dbReference type="GO" id="GO:0008168">
    <property type="term" value="F:methyltransferase activity"/>
    <property type="evidence" value="ECO:0007669"/>
    <property type="project" value="UniProtKB-KW"/>
</dbReference>
<dbReference type="SMART" id="SM00028">
    <property type="entry name" value="TPR"/>
    <property type="match status" value="3"/>
</dbReference>
<dbReference type="Proteomes" id="UP001549320">
    <property type="component" value="Unassembled WGS sequence"/>
</dbReference>
<dbReference type="Gene3D" id="1.25.40.10">
    <property type="entry name" value="Tetratricopeptide repeat domain"/>
    <property type="match status" value="2"/>
</dbReference>
<dbReference type="InterPro" id="IPR019734">
    <property type="entry name" value="TPR_rpt"/>
</dbReference>
<dbReference type="EMBL" id="JBEPSH010000008">
    <property type="protein sequence ID" value="MET4579079.1"/>
    <property type="molecule type" value="Genomic_DNA"/>
</dbReference>
<dbReference type="SUPFAM" id="SSF53335">
    <property type="entry name" value="S-adenosyl-L-methionine-dependent methyltransferases"/>
    <property type="match status" value="1"/>
</dbReference>
<reference evidence="1 2" key="1">
    <citation type="submission" date="2024-06" db="EMBL/GenBank/DDBJ databases">
        <title>Sorghum-associated microbial communities from plants grown in Nebraska, USA.</title>
        <authorList>
            <person name="Schachtman D."/>
        </authorList>
    </citation>
    <scope>NUCLEOTIDE SEQUENCE [LARGE SCALE GENOMIC DNA]</scope>
    <source>
        <strain evidence="1 2">2709</strain>
    </source>
</reference>
<dbReference type="RefSeq" id="WP_354446847.1">
    <property type="nucleotide sequence ID" value="NZ_JBEPSH010000008.1"/>
</dbReference>
<name>A0ABV2QDG5_9BURK</name>
<proteinExistence type="predicted"/>
<dbReference type="PANTHER" id="PTHR43861">
    <property type="entry name" value="TRANS-ACONITATE 2-METHYLTRANSFERASE-RELATED"/>
    <property type="match status" value="1"/>
</dbReference>
<evidence type="ECO:0000313" key="2">
    <source>
        <dbReference type="Proteomes" id="UP001549320"/>
    </source>
</evidence>